<dbReference type="AlphaFoldDB" id="A0A327PZS9"/>
<accession>A0A327PZS9</accession>
<organism evidence="1 2">
    <name type="scientific">Chitinophaga skermanii</name>
    <dbReference type="NCBI Taxonomy" id="331697"/>
    <lineage>
        <taxon>Bacteria</taxon>
        <taxon>Pseudomonadati</taxon>
        <taxon>Bacteroidota</taxon>
        <taxon>Chitinophagia</taxon>
        <taxon>Chitinophagales</taxon>
        <taxon>Chitinophagaceae</taxon>
        <taxon>Chitinophaga</taxon>
    </lineage>
</organism>
<sequence>MDGHIGHIVVIESLENEKLTGKEIYDDCISRQIEFRKSNLTHKYYSVNSKDQLFELLKLYIHTAEFYESGLLLHFEMHGADNQEGIILSNGELVKWTQLVEQLREINIKTKNRLYVSMATCFGRYMYLGVDPYKKAPYAAFISASVEVNGPEIVENFTILFENLIKSGNLIDSYLIMENYVSKFYYKDSKTVFEASFESIMNQLYGDEQLKAQILSEANKEVLLKTGVLLTDQEAEYVFKKALADMFERQYDAFKFNN</sequence>
<dbReference type="OrthoDB" id="1064164at2"/>
<evidence type="ECO:0008006" key="3">
    <source>
        <dbReference type="Google" id="ProtNLM"/>
    </source>
</evidence>
<dbReference type="EMBL" id="QLLL01000014">
    <property type="protein sequence ID" value="RAI97720.1"/>
    <property type="molecule type" value="Genomic_DNA"/>
</dbReference>
<reference evidence="1 2" key="1">
    <citation type="submission" date="2018-06" db="EMBL/GenBank/DDBJ databases">
        <title>Genomic Encyclopedia of Archaeal and Bacterial Type Strains, Phase II (KMG-II): from individual species to whole genera.</title>
        <authorList>
            <person name="Goeker M."/>
        </authorList>
    </citation>
    <scope>NUCLEOTIDE SEQUENCE [LARGE SCALE GENOMIC DNA]</scope>
    <source>
        <strain evidence="1 2">DSM 23857</strain>
    </source>
</reference>
<dbReference type="RefSeq" id="WP_111600397.1">
    <property type="nucleotide sequence ID" value="NZ_QLLL01000014.1"/>
</dbReference>
<comment type="caution">
    <text evidence="1">The sequence shown here is derived from an EMBL/GenBank/DDBJ whole genome shotgun (WGS) entry which is preliminary data.</text>
</comment>
<evidence type="ECO:0000313" key="1">
    <source>
        <dbReference type="EMBL" id="RAI97720.1"/>
    </source>
</evidence>
<keyword evidence="2" id="KW-1185">Reference proteome</keyword>
<gene>
    <name evidence="1" type="ORF">LX64_05024</name>
</gene>
<name>A0A327PZS9_9BACT</name>
<proteinExistence type="predicted"/>
<dbReference type="Proteomes" id="UP000249547">
    <property type="component" value="Unassembled WGS sequence"/>
</dbReference>
<protein>
    <recommendedName>
        <fullName evidence="3">CHAT domain-containing protein</fullName>
    </recommendedName>
</protein>
<evidence type="ECO:0000313" key="2">
    <source>
        <dbReference type="Proteomes" id="UP000249547"/>
    </source>
</evidence>